<protein>
    <recommendedName>
        <fullName evidence="3">Polymer-forming cytoskeletal protein</fullName>
    </recommendedName>
</protein>
<proteinExistence type="predicted"/>
<evidence type="ECO:0000313" key="1">
    <source>
        <dbReference type="EMBL" id="MBB6678493.1"/>
    </source>
</evidence>
<evidence type="ECO:0008006" key="3">
    <source>
        <dbReference type="Google" id="ProtNLM"/>
    </source>
</evidence>
<keyword evidence="2" id="KW-1185">Reference proteome</keyword>
<dbReference type="Proteomes" id="UP000574133">
    <property type="component" value="Unassembled WGS sequence"/>
</dbReference>
<name>A0A841TAI0_9BACL</name>
<sequence>MNQANQDSLQDLSISGIGGAAGGVYKSIHLDGVCKVLADVEAETFEANGVITARGNVQAKKIDINGKMRIEGGLRSGSARIDGMLRVESGVYGEQLNMNGMLTCGADCTAEKFDARGCVDIKGLLSADSIDVELQGKCTAREIGGEQIRITKGPGNRWAWLLKWAIPRLVTQFETELIEGDVIELEHTAAAVVRGNRVKIGKGCTIGRVEYRSEIDVHPQAKVSEQVQA</sequence>
<organism evidence="1 2">
    <name type="scientific">Cohnella lubricantis</name>
    <dbReference type="NCBI Taxonomy" id="2163172"/>
    <lineage>
        <taxon>Bacteria</taxon>
        <taxon>Bacillati</taxon>
        <taxon>Bacillota</taxon>
        <taxon>Bacilli</taxon>
        <taxon>Bacillales</taxon>
        <taxon>Paenibacillaceae</taxon>
        <taxon>Cohnella</taxon>
    </lineage>
</organism>
<dbReference type="AlphaFoldDB" id="A0A841TAI0"/>
<comment type="caution">
    <text evidence="1">The sequence shown here is derived from an EMBL/GenBank/DDBJ whole genome shotgun (WGS) entry which is preliminary data.</text>
</comment>
<dbReference type="EMBL" id="JACJVN010000056">
    <property type="protein sequence ID" value="MBB6678493.1"/>
    <property type="molecule type" value="Genomic_DNA"/>
</dbReference>
<gene>
    <name evidence="1" type="ORF">H4Q31_14470</name>
</gene>
<evidence type="ECO:0000313" key="2">
    <source>
        <dbReference type="Proteomes" id="UP000574133"/>
    </source>
</evidence>
<dbReference type="RefSeq" id="WP_185179760.1">
    <property type="nucleotide sequence ID" value="NZ_CBCSEP010000010.1"/>
</dbReference>
<accession>A0A841TAI0</accession>
<reference evidence="1 2" key="1">
    <citation type="submission" date="2020-08" db="EMBL/GenBank/DDBJ databases">
        <title>Cohnella phylogeny.</title>
        <authorList>
            <person name="Dunlap C."/>
        </authorList>
    </citation>
    <scope>NUCLEOTIDE SEQUENCE [LARGE SCALE GENOMIC DNA]</scope>
    <source>
        <strain evidence="1 2">DSM 103658</strain>
    </source>
</reference>